<keyword evidence="4" id="KW-0472">Membrane</keyword>
<protein>
    <submittedName>
        <fullName evidence="6">DUF192 domain-containing protein</fullName>
    </submittedName>
</protein>
<dbReference type="InterPro" id="IPR003795">
    <property type="entry name" value="DUF192"/>
</dbReference>
<comment type="caution">
    <text evidence="6">The sequence shown here is derived from an EMBL/GenBank/DDBJ whole genome shotgun (WGS) entry which is preliminary data.</text>
</comment>
<keyword evidence="3" id="KW-1133">Transmembrane helix</keyword>
<dbReference type="AlphaFoldDB" id="A0A366WQK4"/>
<keyword evidence="5" id="KW-0732">Signal</keyword>
<dbReference type="EMBL" id="QOCE01000043">
    <property type="protein sequence ID" value="RBW51716.1"/>
    <property type="molecule type" value="Genomic_DNA"/>
</dbReference>
<dbReference type="Proteomes" id="UP000252706">
    <property type="component" value="Unassembled WGS sequence"/>
</dbReference>
<evidence type="ECO:0000256" key="2">
    <source>
        <dbReference type="ARBA" id="ARBA00022692"/>
    </source>
</evidence>
<keyword evidence="2" id="KW-0812">Transmembrane</keyword>
<evidence type="ECO:0000256" key="4">
    <source>
        <dbReference type="ARBA" id="ARBA00023136"/>
    </source>
</evidence>
<reference evidence="6 7" key="1">
    <citation type="submission" date="2018-07" db="EMBL/GenBank/DDBJ databases">
        <title>Modular assembly of carbohydrate-degrading microbial communities in the ocean.</title>
        <authorList>
            <person name="Enke T.N."/>
            <person name="Datta M.S."/>
            <person name="Schwartzman J.A."/>
            <person name="Cermak N."/>
            <person name="Schmitz D.A."/>
            <person name="Barrere J."/>
            <person name="Cordero O.X."/>
        </authorList>
    </citation>
    <scope>NUCLEOTIDE SEQUENCE [LARGE SCALE GENOMIC DNA]</scope>
    <source>
        <strain evidence="6 7">C3M10</strain>
    </source>
</reference>
<dbReference type="InterPro" id="IPR038695">
    <property type="entry name" value="Saro_0823-like_sf"/>
</dbReference>
<sequence>MGIRALAVGLGFSITGLGAAHAAPCRLDQVQLRNDLTEVSFNIELADSQPERSRGLMFREHLPRNSGMLFVFERPQRVAFWMKNTLIPLDMIFIDKTGTITLVHEGAIPGNETPIPGGDSVFAVLEINTGLARRYGISKGTVLRHKVFSKGPAIWPC</sequence>
<organism evidence="6 7">
    <name type="scientific">Phaeobacter gallaeciensis</name>
    <dbReference type="NCBI Taxonomy" id="60890"/>
    <lineage>
        <taxon>Bacteria</taxon>
        <taxon>Pseudomonadati</taxon>
        <taxon>Pseudomonadota</taxon>
        <taxon>Alphaproteobacteria</taxon>
        <taxon>Rhodobacterales</taxon>
        <taxon>Roseobacteraceae</taxon>
        <taxon>Phaeobacter</taxon>
    </lineage>
</organism>
<dbReference type="PANTHER" id="PTHR37953">
    <property type="entry name" value="UPF0127 PROTEIN MJ1496"/>
    <property type="match status" value="1"/>
</dbReference>
<dbReference type="PANTHER" id="PTHR37953:SF1">
    <property type="entry name" value="UPF0127 PROTEIN MJ1496"/>
    <property type="match status" value="1"/>
</dbReference>
<evidence type="ECO:0000313" key="7">
    <source>
        <dbReference type="Proteomes" id="UP000252706"/>
    </source>
</evidence>
<accession>A0A366WQK4</accession>
<dbReference type="InterPro" id="IPR018303">
    <property type="entry name" value="ATPase_P-typ_P_site"/>
</dbReference>
<feature type="chain" id="PRO_5016927077" evidence="5">
    <location>
        <begin position="23"/>
        <end position="157"/>
    </location>
</feature>
<dbReference type="Pfam" id="PF02643">
    <property type="entry name" value="DUF192"/>
    <property type="match status" value="1"/>
</dbReference>
<evidence type="ECO:0000256" key="3">
    <source>
        <dbReference type="ARBA" id="ARBA00022989"/>
    </source>
</evidence>
<evidence type="ECO:0000256" key="5">
    <source>
        <dbReference type="SAM" id="SignalP"/>
    </source>
</evidence>
<proteinExistence type="predicted"/>
<gene>
    <name evidence="6" type="ORF">DS909_17405</name>
</gene>
<dbReference type="OrthoDB" id="9808290at2"/>
<dbReference type="PROSITE" id="PS00154">
    <property type="entry name" value="ATPASE_E1_E2"/>
    <property type="match status" value="1"/>
</dbReference>
<dbReference type="RefSeq" id="WP_113824746.1">
    <property type="nucleotide sequence ID" value="NZ_QOCE01000043.1"/>
</dbReference>
<comment type="subcellular location">
    <subcellularLocation>
        <location evidence="1">Membrane</location>
    </subcellularLocation>
</comment>
<name>A0A366WQK4_9RHOB</name>
<dbReference type="Gene3D" id="2.60.120.1140">
    <property type="entry name" value="Protein of unknown function DUF192"/>
    <property type="match status" value="1"/>
</dbReference>
<evidence type="ECO:0000256" key="1">
    <source>
        <dbReference type="ARBA" id="ARBA00004370"/>
    </source>
</evidence>
<dbReference type="GO" id="GO:0016020">
    <property type="term" value="C:membrane"/>
    <property type="evidence" value="ECO:0007669"/>
    <property type="project" value="UniProtKB-SubCell"/>
</dbReference>
<evidence type="ECO:0000313" key="6">
    <source>
        <dbReference type="EMBL" id="RBW51716.1"/>
    </source>
</evidence>
<feature type="signal peptide" evidence="5">
    <location>
        <begin position="1"/>
        <end position="22"/>
    </location>
</feature>